<dbReference type="PANTHER" id="PTHR30269">
    <property type="entry name" value="TRANSMEMBRANE PROTEIN YFCA"/>
    <property type="match status" value="1"/>
</dbReference>
<organism evidence="9 10">
    <name type="scientific">Candidatus Copromonas faecavium</name>
    <name type="common">nom. illeg.</name>
    <dbReference type="NCBI Taxonomy" id="2840740"/>
    <lineage>
        <taxon>Bacteria</taxon>
        <taxon>Bacillati</taxon>
        <taxon>Bacillota</taxon>
        <taxon>Clostridia</taxon>
        <taxon>Lachnospirales</taxon>
        <taxon>Lachnospiraceae</taxon>
        <taxon>Candidatus Copromonas (nom. illeg.)</taxon>
    </lineage>
</organism>
<evidence type="ECO:0000256" key="7">
    <source>
        <dbReference type="ARBA" id="ARBA00023136"/>
    </source>
</evidence>
<evidence type="ECO:0000256" key="5">
    <source>
        <dbReference type="ARBA" id="ARBA00022692"/>
    </source>
</evidence>
<dbReference type="EMBL" id="DVGC01000047">
    <property type="protein sequence ID" value="HIR05994.1"/>
    <property type="molecule type" value="Genomic_DNA"/>
</dbReference>
<name>A0A9D1A5A9_9FIRM</name>
<dbReference type="GO" id="GO:0005886">
    <property type="term" value="C:plasma membrane"/>
    <property type="evidence" value="ECO:0007669"/>
    <property type="project" value="UniProtKB-SubCell"/>
</dbReference>
<evidence type="ECO:0000313" key="9">
    <source>
        <dbReference type="EMBL" id="HIR05994.1"/>
    </source>
</evidence>
<dbReference type="AlphaFoldDB" id="A0A9D1A5A9"/>
<keyword evidence="4 8" id="KW-1003">Cell membrane</keyword>
<evidence type="ECO:0000256" key="6">
    <source>
        <dbReference type="ARBA" id="ARBA00022989"/>
    </source>
</evidence>
<evidence type="ECO:0000256" key="1">
    <source>
        <dbReference type="ARBA" id="ARBA00004651"/>
    </source>
</evidence>
<comment type="similarity">
    <text evidence="2 8">Belongs to the 4-toluene sulfonate uptake permease (TSUP) (TC 2.A.102) family.</text>
</comment>
<evidence type="ECO:0000256" key="4">
    <source>
        <dbReference type="ARBA" id="ARBA00022475"/>
    </source>
</evidence>
<evidence type="ECO:0000256" key="3">
    <source>
        <dbReference type="ARBA" id="ARBA00022448"/>
    </source>
</evidence>
<feature type="transmembrane region" description="Helical" evidence="8">
    <location>
        <begin position="6"/>
        <end position="32"/>
    </location>
</feature>
<dbReference type="Proteomes" id="UP000824250">
    <property type="component" value="Unassembled WGS sequence"/>
</dbReference>
<sequence>MIWLMIAALCAYFVKGLCGFANTLVFTTILGFTMDNINISPLEVLLGYPTNVILAWKERKKLNKKIWLPLVCLVLAGSIPGIFLLKNADAGVIKIIFGFVVVFIGLEMLIREFTRKKSKGSKPVLILIGVLSGVLCGLYGVGALLAAYVNRVTEDSGAFKANMCAVFIIENMMRIGIYAVTGIITLDTIKHAVILMPFMLIGLFLGIKSSSVLDEHLAKKVVTIALIISGAAMIFDNLP</sequence>
<proteinExistence type="inferred from homology"/>
<feature type="transmembrane region" description="Helical" evidence="8">
    <location>
        <begin position="175"/>
        <end position="205"/>
    </location>
</feature>
<evidence type="ECO:0000256" key="2">
    <source>
        <dbReference type="ARBA" id="ARBA00009142"/>
    </source>
</evidence>
<dbReference type="Pfam" id="PF01925">
    <property type="entry name" value="TauE"/>
    <property type="match status" value="1"/>
</dbReference>
<dbReference type="InterPro" id="IPR052017">
    <property type="entry name" value="TSUP"/>
</dbReference>
<accession>A0A9D1A5A9</accession>
<comment type="caution">
    <text evidence="9">The sequence shown here is derived from an EMBL/GenBank/DDBJ whole genome shotgun (WGS) entry which is preliminary data.</text>
</comment>
<feature type="transmembrane region" description="Helical" evidence="8">
    <location>
        <begin position="66"/>
        <end position="85"/>
    </location>
</feature>
<keyword evidence="7 8" id="KW-0472">Membrane</keyword>
<keyword evidence="6 8" id="KW-1133">Transmembrane helix</keyword>
<feature type="transmembrane region" description="Helical" evidence="8">
    <location>
        <begin position="123"/>
        <end position="149"/>
    </location>
</feature>
<reference evidence="9" key="1">
    <citation type="submission" date="2020-10" db="EMBL/GenBank/DDBJ databases">
        <authorList>
            <person name="Gilroy R."/>
        </authorList>
    </citation>
    <scope>NUCLEOTIDE SEQUENCE</scope>
    <source>
        <strain evidence="9">CHK180-2868</strain>
    </source>
</reference>
<keyword evidence="5 8" id="KW-0812">Transmembrane</keyword>
<keyword evidence="3" id="KW-0813">Transport</keyword>
<evidence type="ECO:0000256" key="8">
    <source>
        <dbReference type="RuleBase" id="RU363041"/>
    </source>
</evidence>
<dbReference type="InterPro" id="IPR002781">
    <property type="entry name" value="TM_pro_TauE-like"/>
</dbReference>
<reference evidence="9" key="2">
    <citation type="journal article" date="2021" name="PeerJ">
        <title>Extensive microbial diversity within the chicken gut microbiome revealed by metagenomics and culture.</title>
        <authorList>
            <person name="Gilroy R."/>
            <person name="Ravi A."/>
            <person name="Getino M."/>
            <person name="Pursley I."/>
            <person name="Horton D.L."/>
            <person name="Alikhan N.F."/>
            <person name="Baker D."/>
            <person name="Gharbi K."/>
            <person name="Hall N."/>
            <person name="Watson M."/>
            <person name="Adriaenssens E.M."/>
            <person name="Foster-Nyarko E."/>
            <person name="Jarju S."/>
            <person name="Secka A."/>
            <person name="Antonio M."/>
            <person name="Oren A."/>
            <person name="Chaudhuri R.R."/>
            <person name="La Ragione R."/>
            <person name="Hildebrand F."/>
            <person name="Pallen M.J."/>
        </authorList>
    </citation>
    <scope>NUCLEOTIDE SEQUENCE</scope>
    <source>
        <strain evidence="9">CHK180-2868</strain>
    </source>
</reference>
<evidence type="ECO:0000313" key="10">
    <source>
        <dbReference type="Proteomes" id="UP000824250"/>
    </source>
</evidence>
<gene>
    <name evidence="9" type="ORF">IAB28_08535</name>
</gene>
<protein>
    <recommendedName>
        <fullName evidence="8">Probable membrane transporter protein</fullName>
    </recommendedName>
</protein>
<dbReference type="PANTHER" id="PTHR30269:SF37">
    <property type="entry name" value="MEMBRANE TRANSPORTER PROTEIN"/>
    <property type="match status" value="1"/>
</dbReference>
<feature type="transmembrane region" description="Helical" evidence="8">
    <location>
        <begin position="91"/>
        <end position="111"/>
    </location>
</feature>
<comment type="subcellular location">
    <subcellularLocation>
        <location evidence="1 8">Cell membrane</location>
        <topology evidence="1 8">Multi-pass membrane protein</topology>
    </subcellularLocation>
</comment>